<dbReference type="InterPro" id="IPR000152">
    <property type="entry name" value="EGF-type_Asp/Asn_hydroxyl_site"/>
</dbReference>
<dbReference type="Proteomes" id="UP000005203">
    <property type="component" value="Linkage group LG1"/>
</dbReference>
<evidence type="ECO:0000313" key="20">
    <source>
        <dbReference type="Proteomes" id="UP000005203"/>
    </source>
</evidence>
<evidence type="ECO:0000256" key="11">
    <source>
        <dbReference type="ARBA" id="ARBA00023170"/>
    </source>
</evidence>
<feature type="disulfide bond" evidence="14">
    <location>
        <begin position="1067"/>
        <end position="1085"/>
    </location>
</feature>
<dbReference type="PROSITE" id="PS01187">
    <property type="entry name" value="EGF_CA"/>
    <property type="match status" value="2"/>
</dbReference>
<keyword evidence="9 16" id="KW-0472">Membrane</keyword>
<dbReference type="Gene3D" id="2.120.10.30">
    <property type="entry name" value="TolB, C-terminal domain"/>
    <property type="match status" value="3"/>
</dbReference>
<dbReference type="FunFam" id="4.10.400.10:FF:000065">
    <property type="entry name" value="Transmembrane protease serine 7"/>
    <property type="match status" value="1"/>
</dbReference>
<feature type="repeat" description="LDL-receptor class B" evidence="15">
    <location>
        <begin position="320"/>
        <end position="364"/>
    </location>
</feature>
<feature type="disulfide bond" evidence="14">
    <location>
        <begin position="120"/>
        <end position="138"/>
    </location>
</feature>
<dbReference type="GO" id="GO:0005509">
    <property type="term" value="F:calcium ion binding"/>
    <property type="evidence" value="ECO:0007669"/>
    <property type="project" value="InterPro"/>
</dbReference>
<feature type="disulfide bond" evidence="14">
    <location>
        <begin position="34"/>
        <end position="52"/>
    </location>
</feature>
<dbReference type="GO" id="GO:0005886">
    <property type="term" value="C:plasma membrane"/>
    <property type="evidence" value="ECO:0007669"/>
    <property type="project" value="TreeGrafter"/>
</dbReference>
<dbReference type="InterPro" id="IPR036055">
    <property type="entry name" value="LDL_receptor-like_sf"/>
</dbReference>
<dbReference type="FunFam" id="2.10.25.10:FF:000240">
    <property type="entry name" value="Vitamin K-dependent protein S"/>
    <property type="match status" value="1"/>
</dbReference>
<dbReference type="CDD" id="cd00054">
    <property type="entry name" value="EGF_CA"/>
    <property type="match status" value="2"/>
</dbReference>
<dbReference type="InterPro" id="IPR009030">
    <property type="entry name" value="Growth_fac_rcpt_cys_sf"/>
</dbReference>
<proteinExistence type="inferred from homology"/>
<keyword evidence="4" id="KW-0254">Endocytosis</keyword>
<dbReference type="InterPro" id="IPR000742">
    <property type="entry name" value="EGF"/>
</dbReference>
<evidence type="ECO:0000259" key="18">
    <source>
        <dbReference type="PROSITE" id="PS50026"/>
    </source>
</evidence>
<dbReference type="InterPro" id="IPR018097">
    <property type="entry name" value="EGF_Ca-bd_CS"/>
</dbReference>
<dbReference type="PROSITE" id="PS01209">
    <property type="entry name" value="LDLRA_1"/>
    <property type="match status" value="8"/>
</dbReference>
<evidence type="ECO:0000256" key="4">
    <source>
        <dbReference type="ARBA" id="ARBA00022583"/>
    </source>
</evidence>
<evidence type="ECO:0000256" key="3">
    <source>
        <dbReference type="ARBA" id="ARBA00022536"/>
    </source>
</evidence>
<feature type="disulfide bond" evidence="14">
    <location>
        <begin position="1125"/>
        <end position="1140"/>
    </location>
</feature>
<organism evidence="19">
    <name type="scientific">Apis mellifera</name>
    <name type="common">Honeybee</name>
    <dbReference type="NCBI Taxonomy" id="7460"/>
    <lineage>
        <taxon>Eukaryota</taxon>
        <taxon>Metazoa</taxon>
        <taxon>Ecdysozoa</taxon>
        <taxon>Arthropoda</taxon>
        <taxon>Hexapoda</taxon>
        <taxon>Insecta</taxon>
        <taxon>Pterygota</taxon>
        <taxon>Neoptera</taxon>
        <taxon>Endopterygota</taxon>
        <taxon>Hymenoptera</taxon>
        <taxon>Apocrita</taxon>
        <taxon>Aculeata</taxon>
        <taxon>Apoidea</taxon>
        <taxon>Anthophila</taxon>
        <taxon>Apidae</taxon>
        <taxon>Apis</taxon>
    </lineage>
</organism>
<keyword evidence="10 13" id="KW-1015">Disulfide bond</keyword>
<dbReference type="Pfam" id="PF07645">
    <property type="entry name" value="EGF_CA"/>
    <property type="match status" value="1"/>
</dbReference>
<gene>
    <name evidence="21" type="primary">LOC725920</name>
</gene>
<reference evidence="20" key="3">
    <citation type="submission" date="2025-05" db="UniProtKB">
        <authorList>
            <consortium name="RefSeq"/>
        </authorList>
    </citation>
    <scope>NUCLEOTIDE SEQUENCE [LARGE SCALE GENOMIC DNA]</scope>
    <source>
        <strain evidence="20">DH4</strain>
    </source>
</reference>
<keyword evidence="7" id="KW-0677">Repeat</keyword>
<evidence type="ECO:0000313" key="21">
    <source>
        <dbReference type="RefSeq" id="XP_026295652.1"/>
    </source>
</evidence>
<dbReference type="GO" id="GO:0006897">
    <property type="term" value="P:endocytosis"/>
    <property type="evidence" value="ECO:0007669"/>
    <property type="project" value="UniProtKB-KW"/>
</dbReference>
<feature type="disulfide bond" evidence="13">
    <location>
        <begin position="241"/>
        <end position="251"/>
    </location>
</feature>
<dbReference type="Gene3D" id="4.10.400.10">
    <property type="entry name" value="Low-density Lipoprotein Receptor"/>
    <property type="match status" value="12"/>
</dbReference>
<feature type="disulfide bond" evidence="14">
    <location>
        <begin position="1000"/>
        <end position="1015"/>
    </location>
</feature>
<dbReference type="EnsemblMetazoa" id="XM_026439867">
    <property type="protein sequence ID" value="XP_026295652"/>
    <property type="gene ID" value="LOC725920"/>
</dbReference>
<evidence type="ECO:0000256" key="5">
    <source>
        <dbReference type="ARBA" id="ARBA00022692"/>
    </source>
</evidence>
<evidence type="ECO:0000256" key="1">
    <source>
        <dbReference type="ARBA" id="ARBA00004479"/>
    </source>
</evidence>
<evidence type="ECO:0000256" key="6">
    <source>
        <dbReference type="ARBA" id="ARBA00022729"/>
    </source>
</evidence>
<dbReference type="FunFam" id="2.10.25.10:FF:000009">
    <property type="entry name" value="Low-density lipoprotein receptor isoform 1"/>
    <property type="match status" value="1"/>
</dbReference>
<evidence type="ECO:0000256" key="16">
    <source>
        <dbReference type="SAM" id="Phobius"/>
    </source>
</evidence>
<evidence type="ECO:0000256" key="13">
    <source>
        <dbReference type="PROSITE-ProRule" id="PRU00076"/>
    </source>
</evidence>
<feature type="transmembrane region" description="Helical" evidence="16">
    <location>
        <begin position="1641"/>
        <end position="1661"/>
    </location>
</feature>
<dbReference type="GO" id="GO:0043235">
    <property type="term" value="C:receptor complex"/>
    <property type="evidence" value="ECO:0007669"/>
    <property type="project" value="TreeGrafter"/>
</dbReference>
<feature type="disulfide bond" evidence="14">
    <location>
        <begin position="73"/>
        <end position="85"/>
    </location>
</feature>
<dbReference type="Pfam" id="PF14670">
    <property type="entry name" value="FXa_inhibition"/>
    <property type="match status" value="1"/>
</dbReference>
<keyword evidence="12" id="KW-0325">Glycoprotein</keyword>
<dbReference type="InterPro" id="IPR026823">
    <property type="entry name" value="cEGF"/>
</dbReference>
<feature type="disulfide bond" evidence="14">
    <location>
        <begin position="981"/>
        <end position="993"/>
    </location>
</feature>
<dbReference type="FunFam" id="2.10.25.10:FF:000037">
    <property type="entry name" value="Signal peptide, CUB domain and EGF-like domain-containing 2"/>
    <property type="match status" value="1"/>
</dbReference>
<dbReference type="SMART" id="SM00181">
    <property type="entry name" value="EGF"/>
    <property type="match status" value="8"/>
</dbReference>
<dbReference type="CDD" id="cd00112">
    <property type="entry name" value="LDLa"/>
    <property type="match status" value="12"/>
</dbReference>
<evidence type="ECO:0000256" key="8">
    <source>
        <dbReference type="ARBA" id="ARBA00022989"/>
    </source>
</evidence>
<dbReference type="OrthoDB" id="8831087at2759"/>
<dbReference type="SMART" id="SM00192">
    <property type="entry name" value="LDLa"/>
    <property type="match status" value="12"/>
</dbReference>
<dbReference type="PROSITE" id="PS51120">
    <property type="entry name" value="LDLRB"/>
    <property type="match status" value="4"/>
</dbReference>
<evidence type="ECO:0000256" key="15">
    <source>
        <dbReference type="PROSITE-ProRule" id="PRU00461"/>
    </source>
</evidence>
<dbReference type="PANTHER" id="PTHR22722">
    <property type="entry name" value="LOW-DENSITY LIPOPROTEIN RECEPTOR-RELATED PROTEIN 2-RELATED"/>
    <property type="match status" value="1"/>
</dbReference>
<feature type="disulfide bond" evidence="14">
    <location>
        <begin position="1020"/>
        <end position="1032"/>
    </location>
</feature>
<protein>
    <submittedName>
        <fullName evidence="21">Vitellogenin receptor</fullName>
    </submittedName>
</protein>
<dbReference type="GeneID" id="725920"/>
<reference evidence="21" key="2">
    <citation type="submission" date="2025-04" db="UniProtKB">
        <authorList>
            <consortium name="RefSeq"/>
        </authorList>
    </citation>
    <scope>IDENTIFICATION</scope>
    <source>
        <strain evidence="21">DH4</strain>
        <tissue evidence="21">Whole body</tissue>
    </source>
</reference>
<dbReference type="Pfam" id="PF12662">
    <property type="entry name" value="cEGF"/>
    <property type="match status" value="1"/>
</dbReference>
<accession>A0A7M7L114</accession>
<dbReference type="InterPro" id="IPR000033">
    <property type="entry name" value="LDLR_classB_rpt"/>
</dbReference>
<comment type="caution">
    <text evidence="13">Lacks conserved residue(s) required for the propagation of feature annotation.</text>
</comment>
<reference evidence="19" key="1">
    <citation type="submission" date="2021-01" db="UniProtKB">
        <authorList>
            <consortium name="EnsemblMetazoa"/>
        </authorList>
    </citation>
    <scope>IDENTIFICATION</scope>
    <source>
        <strain evidence="19">DH4</strain>
    </source>
</reference>
<dbReference type="CTD" id="32367"/>
<dbReference type="InterPro" id="IPR049883">
    <property type="entry name" value="NOTCH1_EGF-like"/>
</dbReference>
<feature type="disulfide bond" evidence="14">
    <location>
        <begin position="1027"/>
        <end position="1045"/>
    </location>
</feature>
<sequence>MSRNLLVFFVLTNFYCSSIDTTVIRCDPPDFFHCNNGKCISSLFRCDGENECGDNSDEMDCNGVETNLQMIRCTTDEFQCADHSCIPEEKFCDAKSDCYDGSDEYVGCVKELKCNNNFRCKDSHCIRNEWVCDGVPDCPDKSDEEKCENNIVSIEKCNNEHDRYLCKNQRCIFLNATCNEKNDCGDNSDEDLDACKKADASCKLTAKCEHNCRKTPKGAQCSCRSGYKLTNNQTCTDINECDNYGICDQQCINNAGSYSCLCQPGYIMQDDKKTCKADGGEATMVFSIKSEIHGYYLDSQIYFPISRNLQHAVAVSLDANYIYWSDIENGNEAIIKSLEDGSQREVIVTTGLNSPDNIAVDWVTDNVYFTDSGYMHIGVCNNDGSYCTVIIKERRDKPRGLALLPSNGIFYWTEWGMNSSILMAGMDGKNITVLVNQDLEWPNSLSIDYPNNRLYWIDTKQKVIESIKLDGTDRRIVLKGIAKKPFSLAVFENKLYWSDWLSNTIQSCDKFSGKDWQTLVNTNNTVYGIHIYHSVLKPKIPNPCNSKPCSQLCLLNSQNGYTCACSLDKELNYDNHTCRAIKKKMHLIIAAGNTFIDYYHELLGKPKMATSIMLKRVTAIAYNPLTGGLLASDQLTDTIFHLNTHTGEVKSIITIENEILGGMDFDYIGNNVYLSDVKHKTIEIHSLNSKEKTIFYFKDEPYDIALVPEEGIMMVVFRSDGLYYIDLMNMNGLGPKITIVGNKTLLIGPKISLSYDGDFKQLFWCDQGSGRIGSTTIPGFETYILRTGLSEPVSLAILGNYLFWTQYKSNQLYWTSKTITKQYQKRITLQTPENVDKMQLIGMHKTYVKEHPCRKNNGNCSHVCLLSNNPSSYICACPPDMMLNIDNRKCNSQTTCNTGEIKCGEHDKCIKSYQRCDGTIDCPSGEDESSSFCEDFHWSTCKHQDQFRCKNGECISKSNYCNSHYDCADRSDEEGCVKKECDSNEFQCHEGACISKYLVCNGYNDCTDLSDELNCNKHKCDNDSFACEIGTCIPKTWKCDGEVDCPDGSDESEICQRKKCSSEMFTCFNGRCIDLILKCNGISECEDDSDEKYCNDKSRNNNINCTADEYKCFDSDLCIPKRFRCDGIKNCPKNDDERDCARCNEAEYVCENKKCIEKSWVCDRIDDCGDGSDERNCDGSNWKMNSISMVSNCKEFKCSNGICLPFSKVCDGKIDCSDQSDEFGDCEISCTKNNPCTNMCHKTPTGPVCSCRNGYHLSNDLKTCEDIDECKQNICSQICHNTNGSFICSCYEGYVIRSDKTSCKVAGSQMEIIIVSDTHIRKLSSNLNSIEFIYKEIDFEINGIDVNTREDTIYWSNEMLGMINKIHVKTKERKTVTGLGRPEALAVDWITDNVYFNNNDYSSSIEVCNLEQKKCAKIVSIAGKNHVISIAVEPKKGWLFWSQTSWAFYDRPMSKIYRSNTMGNNATAIVHLDLGLVLALTIDYTRSKLYWSDTHFKNIESSNLDGSNRAVVLNTGIHQAMSINIYEDFLYWLMGGTGIIRKCKLYGDKSCTTIPIGTSNINKYFIILHTIRQPIGKNVCEKYKCNYMCVLGNNGPACICPDGYPKDSKNTCLENMNTKLIFNSSLVIYKNESIRHQNGTLIGIIITVLACIIIGSAYFYYQKIKPNFSKKNNLSIHFQNPSYDQRNEIAPTLNCISGLPPGEHEYVNPIIDIQKNQNENITQKNEKQMTKILNFDRSDNESEESANKQDISLI</sequence>
<feature type="repeat" description="LDL-receptor class B" evidence="15">
    <location>
        <begin position="1487"/>
        <end position="1529"/>
    </location>
</feature>
<feature type="disulfide bond" evidence="14">
    <location>
        <begin position="1143"/>
        <end position="1155"/>
    </location>
</feature>
<keyword evidence="20" id="KW-1185">Reference proteome</keyword>
<feature type="disulfide bond" evidence="14">
    <location>
        <begin position="80"/>
        <end position="98"/>
    </location>
</feature>
<feature type="repeat" description="LDL-receptor class B" evidence="15">
    <location>
        <begin position="452"/>
        <end position="494"/>
    </location>
</feature>
<feature type="disulfide bond" evidence="14">
    <location>
        <begin position="988"/>
        <end position="1006"/>
    </location>
</feature>
<keyword evidence="6 17" id="KW-0732">Signal</keyword>
<accession>A0A8B8GVD5</accession>
<dbReference type="Pfam" id="PF00057">
    <property type="entry name" value="Ldl_recept_a"/>
    <property type="match status" value="10"/>
</dbReference>
<dbReference type="FunFam" id="4.10.400.10:FF:000002">
    <property type="entry name" value="Low-density lipoprotein receptor-related protein 1"/>
    <property type="match status" value="1"/>
</dbReference>
<feature type="repeat" description="LDL-receptor class B" evidence="15">
    <location>
        <begin position="408"/>
        <end position="451"/>
    </location>
</feature>
<evidence type="ECO:0000256" key="7">
    <source>
        <dbReference type="ARBA" id="ARBA00022737"/>
    </source>
</evidence>
<dbReference type="Gene3D" id="2.10.25.10">
    <property type="entry name" value="Laminin"/>
    <property type="match status" value="4"/>
</dbReference>
<dbReference type="InterPro" id="IPR023415">
    <property type="entry name" value="LDLR_class-A_CS"/>
</dbReference>
<keyword evidence="3 13" id="KW-0245">EGF-like domain</keyword>
<feature type="disulfide bond" evidence="14">
    <location>
        <begin position="949"/>
        <end position="967"/>
    </location>
</feature>
<dbReference type="SUPFAM" id="SSF57184">
    <property type="entry name" value="Growth factor receptor domain"/>
    <property type="match status" value="2"/>
</dbReference>
<feature type="disulfide bond" evidence="14">
    <location>
        <begin position="1060"/>
        <end position="1072"/>
    </location>
</feature>
<feature type="signal peptide" evidence="17">
    <location>
        <begin position="1"/>
        <end position="21"/>
    </location>
</feature>
<dbReference type="InterPro" id="IPR001881">
    <property type="entry name" value="EGF-like_Ca-bd_dom"/>
</dbReference>
<feature type="disulfide bond" evidence="14">
    <location>
        <begin position="46"/>
        <end position="61"/>
    </location>
</feature>
<feature type="disulfide bond" evidence="14">
    <location>
        <begin position="1162"/>
        <end position="1177"/>
    </location>
</feature>
<evidence type="ECO:0000256" key="17">
    <source>
        <dbReference type="SAM" id="SignalP"/>
    </source>
</evidence>
<dbReference type="PROSITE" id="PS50026">
    <property type="entry name" value="EGF_3"/>
    <property type="match status" value="1"/>
</dbReference>
<dbReference type="PANTHER" id="PTHR22722:SF14">
    <property type="entry name" value="MEGALIN, ISOFORM A"/>
    <property type="match status" value="1"/>
</dbReference>
<dbReference type="InterPro" id="IPR011042">
    <property type="entry name" value="6-blade_b-propeller_TolB-like"/>
</dbReference>
<comment type="subcellular location">
    <subcellularLocation>
        <location evidence="1">Membrane</location>
        <topology evidence="1">Single-pass type I membrane protein</topology>
    </subcellularLocation>
</comment>
<evidence type="ECO:0000313" key="19">
    <source>
        <dbReference type="EnsemblMetazoa" id="XP_026295652"/>
    </source>
</evidence>
<evidence type="ECO:0000256" key="9">
    <source>
        <dbReference type="ARBA" id="ARBA00023136"/>
    </source>
</evidence>
<comment type="similarity">
    <text evidence="2">Belongs to the LDLR family.</text>
</comment>
<dbReference type="PRINTS" id="PR00261">
    <property type="entry name" value="LDLRECEPTOR"/>
</dbReference>
<dbReference type="SMART" id="SM00179">
    <property type="entry name" value="EGF_CA"/>
    <property type="match status" value="3"/>
</dbReference>
<feature type="disulfide bond" evidence="14">
    <location>
        <begin position="1198"/>
        <end position="1216"/>
    </location>
</feature>
<evidence type="ECO:0000256" key="2">
    <source>
        <dbReference type="ARBA" id="ARBA00009939"/>
    </source>
</evidence>
<dbReference type="SMR" id="A0A7M7L114"/>
<feature type="disulfide bond" evidence="14">
    <location>
        <begin position="132"/>
        <end position="147"/>
    </location>
</feature>
<dbReference type="KEGG" id="ame:725920"/>
<dbReference type="PROSITE" id="PS01186">
    <property type="entry name" value="EGF_2"/>
    <property type="match status" value="2"/>
</dbReference>
<dbReference type="FunFam" id="2.120.10.30:FF:000241">
    <property type="entry name" value="Low-density lipoprotein receptor-related protein 6"/>
    <property type="match status" value="1"/>
</dbReference>
<name>A0A7M7L114_APIME</name>
<dbReference type="Pfam" id="PF00058">
    <property type="entry name" value="Ldl_recept_b"/>
    <property type="match status" value="2"/>
</dbReference>
<feature type="chain" id="PRO_5044660093" evidence="17">
    <location>
        <begin position="22"/>
        <end position="1754"/>
    </location>
</feature>
<dbReference type="SMART" id="SM00135">
    <property type="entry name" value="LY"/>
    <property type="match status" value="11"/>
</dbReference>
<dbReference type="SUPFAM" id="SSF57424">
    <property type="entry name" value="LDL receptor-like module"/>
    <property type="match status" value="11"/>
</dbReference>
<dbReference type="SUPFAM" id="SSF57196">
    <property type="entry name" value="EGF/Laminin"/>
    <property type="match status" value="1"/>
</dbReference>
<keyword evidence="8 16" id="KW-1133">Transmembrane helix</keyword>
<dbReference type="RefSeq" id="XP_026295652.1">
    <property type="nucleotide sequence ID" value="XM_026439867.1"/>
</dbReference>
<dbReference type="SUPFAM" id="SSF63825">
    <property type="entry name" value="YWTD domain"/>
    <property type="match status" value="3"/>
</dbReference>
<evidence type="ECO:0000256" key="12">
    <source>
        <dbReference type="ARBA" id="ARBA00023180"/>
    </source>
</evidence>
<dbReference type="PROSITE" id="PS50068">
    <property type="entry name" value="LDLRA_2"/>
    <property type="match status" value="12"/>
</dbReference>
<keyword evidence="11 21" id="KW-0675">Receptor</keyword>
<feature type="disulfide bond" evidence="14">
    <location>
        <begin position="166"/>
        <end position="184"/>
    </location>
</feature>
<keyword evidence="5 16" id="KW-0812">Transmembrane</keyword>
<dbReference type="InterPro" id="IPR002172">
    <property type="entry name" value="LDrepeatLR_classA_rpt"/>
</dbReference>
<dbReference type="InterPro" id="IPR051221">
    <property type="entry name" value="LDLR-related"/>
</dbReference>
<dbReference type="PROSITE" id="PS00010">
    <property type="entry name" value="ASX_HYDROXYL"/>
    <property type="match status" value="2"/>
</dbReference>
<feature type="disulfide bond" evidence="14">
    <location>
        <begin position="961"/>
        <end position="976"/>
    </location>
</feature>
<evidence type="ECO:0000256" key="14">
    <source>
        <dbReference type="PROSITE-ProRule" id="PRU00124"/>
    </source>
</evidence>
<evidence type="ECO:0000256" key="10">
    <source>
        <dbReference type="ARBA" id="ARBA00023157"/>
    </source>
</evidence>
<feature type="domain" description="EGF-like" evidence="18">
    <location>
        <begin position="237"/>
        <end position="276"/>
    </location>
</feature>
<feature type="disulfide bond" evidence="14">
    <location>
        <begin position="1150"/>
        <end position="1168"/>
    </location>
</feature>
<feature type="disulfide bond" evidence="14">
    <location>
        <begin position="1079"/>
        <end position="1094"/>
    </location>
</feature>